<evidence type="ECO:0000313" key="4">
    <source>
        <dbReference type="Proteomes" id="UP001215151"/>
    </source>
</evidence>
<reference evidence="3" key="1">
    <citation type="submission" date="2022-11" db="EMBL/GenBank/DDBJ databases">
        <title>Genome Sequence of Cubamyces cubensis.</title>
        <authorList>
            <person name="Buettner E."/>
        </authorList>
    </citation>
    <scope>NUCLEOTIDE SEQUENCE</scope>
    <source>
        <strain evidence="3">MPL-01</strain>
    </source>
</reference>
<dbReference type="InterPro" id="IPR046522">
    <property type="entry name" value="DUF6699"/>
</dbReference>
<feature type="domain" description="DUF6699" evidence="2">
    <location>
        <begin position="196"/>
        <end position="353"/>
    </location>
</feature>
<comment type="caution">
    <text evidence="3">The sequence shown here is derived from an EMBL/GenBank/DDBJ whole genome shotgun (WGS) entry which is preliminary data.</text>
</comment>
<evidence type="ECO:0000256" key="1">
    <source>
        <dbReference type="SAM" id="MobiDB-lite"/>
    </source>
</evidence>
<organism evidence="3 4">
    <name type="scientific">Trametes cubensis</name>
    <dbReference type="NCBI Taxonomy" id="1111947"/>
    <lineage>
        <taxon>Eukaryota</taxon>
        <taxon>Fungi</taxon>
        <taxon>Dikarya</taxon>
        <taxon>Basidiomycota</taxon>
        <taxon>Agaricomycotina</taxon>
        <taxon>Agaricomycetes</taxon>
        <taxon>Polyporales</taxon>
        <taxon>Polyporaceae</taxon>
        <taxon>Trametes</taxon>
    </lineage>
</organism>
<dbReference type="Pfam" id="PF20415">
    <property type="entry name" value="DUF6699"/>
    <property type="match status" value="1"/>
</dbReference>
<protein>
    <recommendedName>
        <fullName evidence="2">DUF6699 domain-containing protein</fullName>
    </recommendedName>
</protein>
<feature type="region of interest" description="Disordered" evidence="1">
    <location>
        <begin position="145"/>
        <end position="171"/>
    </location>
</feature>
<sequence>MPASRATSIRSNASYIIASQQRQLGVLWSIAAMLTFCPVEDTFWDTAYHKPYDSARQSRASVGREPSREWEVMRALTAQAASKLAVKAVSPSLASSCGSTTPPTSFSNLICFAGPKRPGMSAPVIPMGHLDITDRYLLRSYAHIPNQSPKKSPSRAEAANSVPRAPVAPRDSVSRNYSHLDPLLVYTPGNTHKLPLAWDMALHPTTVQVHLDTFSTNGIMFWEYFRRCAAELAPEHGGQPLHSLTLIINTSSLHTKLKVAPGFTSSWDMPTTVTRYVSIWDVLVALYQALQAPVDVETSRRLSVPEREAATLAANSRMRREARVLRYVGRPVHVVKNVDLLTQGRRFLGIRPGGRKATAESGGYTETFVVEIGGG</sequence>
<proteinExistence type="predicted"/>
<keyword evidence="4" id="KW-1185">Reference proteome</keyword>
<evidence type="ECO:0000313" key="3">
    <source>
        <dbReference type="EMBL" id="KAJ8462260.1"/>
    </source>
</evidence>
<evidence type="ECO:0000259" key="2">
    <source>
        <dbReference type="Pfam" id="PF20415"/>
    </source>
</evidence>
<gene>
    <name evidence="3" type="ORF">ONZ51_g11012</name>
</gene>
<name>A0AAD7TK06_9APHY</name>
<dbReference type="EMBL" id="JAPEVG010000481">
    <property type="protein sequence ID" value="KAJ8462260.1"/>
    <property type="molecule type" value="Genomic_DNA"/>
</dbReference>
<accession>A0AAD7TK06</accession>
<dbReference type="AlphaFoldDB" id="A0AAD7TK06"/>
<dbReference type="Proteomes" id="UP001215151">
    <property type="component" value="Unassembled WGS sequence"/>
</dbReference>